<evidence type="ECO:0000256" key="1">
    <source>
        <dbReference type="SAM" id="SignalP"/>
    </source>
</evidence>
<comment type="caution">
    <text evidence="3">The sequence shown here is derived from an EMBL/GenBank/DDBJ whole genome shotgun (WGS) entry which is preliminary data.</text>
</comment>
<gene>
    <name evidence="3" type="ORF">DDR33_14660</name>
</gene>
<dbReference type="Proteomes" id="UP000245647">
    <property type="component" value="Unassembled WGS sequence"/>
</dbReference>
<evidence type="ECO:0000259" key="2">
    <source>
        <dbReference type="Pfam" id="PF06283"/>
    </source>
</evidence>
<evidence type="ECO:0000313" key="4">
    <source>
        <dbReference type="Proteomes" id="UP000245647"/>
    </source>
</evidence>
<dbReference type="Gene3D" id="3.40.50.880">
    <property type="match status" value="1"/>
</dbReference>
<dbReference type="InterPro" id="IPR029062">
    <property type="entry name" value="Class_I_gatase-like"/>
</dbReference>
<feature type="domain" description="ThuA-like" evidence="2">
    <location>
        <begin position="31"/>
        <end position="241"/>
    </location>
</feature>
<dbReference type="InterPro" id="IPR029010">
    <property type="entry name" value="ThuA-like"/>
</dbReference>
<organism evidence="3 4">
    <name type="scientific">Pararcticibacter amylolyticus</name>
    <dbReference type="NCBI Taxonomy" id="2173175"/>
    <lineage>
        <taxon>Bacteria</taxon>
        <taxon>Pseudomonadati</taxon>
        <taxon>Bacteroidota</taxon>
        <taxon>Sphingobacteriia</taxon>
        <taxon>Sphingobacteriales</taxon>
        <taxon>Sphingobacteriaceae</taxon>
        <taxon>Pararcticibacter</taxon>
    </lineage>
</organism>
<dbReference type="RefSeq" id="WP_109416547.1">
    <property type="nucleotide sequence ID" value="NZ_QEAS01000011.1"/>
</dbReference>
<protein>
    <submittedName>
        <fullName evidence="3">Crp/Fnr family transcriptional regulator</fullName>
    </submittedName>
</protein>
<dbReference type="OrthoDB" id="9816308at2"/>
<keyword evidence="1" id="KW-0732">Signal</keyword>
<dbReference type="AlphaFoldDB" id="A0A2U2PFJ7"/>
<accession>A0A2U2PFJ7</accession>
<feature type="signal peptide" evidence="1">
    <location>
        <begin position="1"/>
        <end position="17"/>
    </location>
</feature>
<proteinExistence type="predicted"/>
<reference evidence="3 4" key="1">
    <citation type="submission" date="2018-04" db="EMBL/GenBank/DDBJ databases">
        <title>Pedobacter chongqingensis sp. nov., isolated from a rottenly hemp rope.</title>
        <authorList>
            <person name="Cai Y."/>
        </authorList>
    </citation>
    <scope>NUCLEOTIDE SEQUENCE [LARGE SCALE GENOMIC DNA]</scope>
    <source>
        <strain evidence="3 4">FJ4-8</strain>
    </source>
</reference>
<evidence type="ECO:0000313" key="3">
    <source>
        <dbReference type="EMBL" id="PWG80032.1"/>
    </source>
</evidence>
<dbReference type="Pfam" id="PF06283">
    <property type="entry name" value="ThuA"/>
    <property type="match status" value="1"/>
</dbReference>
<sequence length="244" mass="27443">MIYLLMTLFSVASASLASCNDKPETHAVKPRILIFCKTGGYYHESIPDGMSAIQKLGQENGFSADTTKNAGLFTEKNLRKYDAVVFLNTTHEVLDDKQQAAFEKYIRSGKGFVGVHAATDTEYEWPWYNKLVGAYFTNHPKVQKAKINIVNKNHPSTSHLPDVWEHTDEWYNFKDINPDIKVLGSLDETSYEGGGNGNNHPIAWYHEFDGGRAFYTGLGHTKESYSDPLFLKHLLGGIQYAIGR</sequence>
<dbReference type="PANTHER" id="PTHR40469:SF2">
    <property type="entry name" value="GALACTOSE-BINDING DOMAIN-LIKE SUPERFAMILY PROTEIN"/>
    <property type="match status" value="1"/>
</dbReference>
<dbReference type="EMBL" id="QEAS01000011">
    <property type="protein sequence ID" value="PWG80032.1"/>
    <property type="molecule type" value="Genomic_DNA"/>
</dbReference>
<feature type="chain" id="PRO_5015576501" evidence="1">
    <location>
        <begin position="18"/>
        <end position="244"/>
    </location>
</feature>
<dbReference type="SUPFAM" id="SSF52317">
    <property type="entry name" value="Class I glutamine amidotransferase-like"/>
    <property type="match status" value="1"/>
</dbReference>
<name>A0A2U2PFJ7_9SPHI</name>
<dbReference type="PANTHER" id="PTHR40469">
    <property type="entry name" value="SECRETED GLYCOSYL HYDROLASE"/>
    <property type="match status" value="1"/>
</dbReference>
<keyword evidence="4" id="KW-1185">Reference proteome</keyword>